<dbReference type="Pfam" id="PF02082">
    <property type="entry name" value="Rrf2"/>
    <property type="match status" value="1"/>
</dbReference>
<evidence type="ECO:0000313" key="2">
    <source>
        <dbReference type="EMBL" id="SUJ07728.1"/>
    </source>
</evidence>
<dbReference type="EMBL" id="BKAV01000015">
    <property type="protein sequence ID" value="GEQ00429.1"/>
    <property type="molecule type" value="Genomic_DNA"/>
</dbReference>
<dbReference type="NCBIfam" id="TIGR00738">
    <property type="entry name" value="rrf2_super"/>
    <property type="match status" value="1"/>
</dbReference>
<dbReference type="InterPro" id="IPR036388">
    <property type="entry name" value="WH-like_DNA-bd_sf"/>
</dbReference>
<reference evidence="1 4" key="2">
    <citation type="submission" date="2019-07" db="EMBL/GenBank/DDBJ databases">
        <title>Whole genome shotgun sequence of Staphylococcus arlettae NBRC 109765.</title>
        <authorList>
            <person name="Hosoyama A."/>
            <person name="Uohara A."/>
            <person name="Ohji S."/>
            <person name="Ichikawa N."/>
        </authorList>
    </citation>
    <scope>NUCLEOTIDE SEQUENCE [LARGE SCALE GENOMIC DNA]</scope>
    <source>
        <strain evidence="1 4">NBRC 109765</strain>
    </source>
</reference>
<accession>A0A380BW19</accession>
<dbReference type="PANTHER" id="PTHR33221">
    <property type="entry name" value="WINGED HELIX-TURN-HELIX TRANSCRIPTIONAL REGULATOR, RRF2 FAMILY"/>
    <property type="match status" value="1"/>
</dbReference>
<dbReference type="Proteomes" id="UP000321598">
    <property type="component" value="Unassembled WGS sequence"/>
</dbReference>
<dbReference type="OrthoDB" id="9808360at2"/>
<evidence type="ECO:0000313" key="1">
    <source>
        <dbReference type="EMBL" id="GEQ00429.1"/>
    </source>
</evidence>
<dbReference type="SUPFAM" id="SSF46785">
    <property type="entry name" value="Winged helix' DNA-binding domain"/>
    <property type="match status" value="1"/>
</dbReference>
<dbReference type="PANTHER" id="PTHR33221:SF9">
    <property type="entry name" value="RRF2 FAMILY PROTEIN"/>
    <property type="match status" value="1"/>
</dbReference>
<dbReference type="STRING" id="1212545.SARL_06159"/>
<dbReference type="AlphaFoldDB" id="A0A380BW19"/>
<dbReference type="Gene3D" id="1.10.10.10">
    <property type="entry name" value="Winged helix-like DNA-binding domain superfamily/Winged helix DNA-binding domain"/>
    <property type="match status" value="1"/>
</dbReference>
<dbReference type="Proteomes" id="UP000254956">
    <property type="component" value="Unassembled WGS sequence"/>
</dbReference>
<organism evidence="2 3">
    <name type="scientific">Staphylococcus arlettae</name>
    <dbReference type="NCBI Taxonomy" id="29378"/>
    <lineage>
        <taxon>Bacteria</taxon>
        <taxon>Bacillati</taxon>
        <taxon>Bacillota</taxon>
        <taxon>Bacilli</taxon>
        <taxon>Bacillales</taxon>
        <taxon>Staphylococcaceae</taxon>
        <taxon>Staphylococcus</taxon>
    </lineage>
</organism>
<dbReference type="EMBL" id="UGZE01000001">
    <property type="protein sequence ID" value="SUJ07728.1"/>
    <property type="molecule type" value="Genomic_DNA"/>
</dbReference>
<gene>
    <name evidence="2" type="primary">nsrR</name>
    <name evidence="2" type="ORF">NCTC12413_00173</name>
    <name evidence="1" type="ORF">SAR03_14660</name>
</gene>
<dbReference type="GO" id="GO:0003700">
    <property type="term" value="F:DNA-binding transcription factor activity"/>
    <property type="evidence" value="ECO:0007669"/>
    <property type="project" value="TreeGrafter"/>
</dbReference>
<reference evidence="2 3" key="1">
    <citation type="submission" date="2018-06" db="EMBL/GenBank/DDBJ databases">
        <authorList>
            <consortium name="Pathogen Informatics"/>
            <person name="Doyle S."/>
        </authorList>
    </citation>
    <scope>NUCLEOTIDE SEQUENCE [LARGE SCALE GENOMIC DNA]</scope>
    <source>
        <strain evidence="2 3">NCTC12413</strain>
    </source>
</reference>
<protein>
    <submittedName>
        <fullName evidence="1 2">Transcriptional regulator</fullName>
    </submittedName>
</protein>
<dbReference type="PROSITE" id="PS51197">
    <property type="entry name" value="HTH_RRF2_2"/>
    <property type="match status" value="1"/>
</dbReference>
<sequence length="126" mass="13806">MKITKGSDYALHALAYLIATQSSQAVNVQTLAEKLNVSVTYLSKILTQLTKANVIKSSSGARGGYSLVQQWEDISIYSIITAIDGHQSAFEDSFNHGPECKIQKIIVSAEDEMTKALQEKTLKDLI</sequence>
<dbReference type="InterPro" id="IPR036390">
    <property type="entry name" value="WH_DNA-bd_sf"/>
</dbReference>
<dbReference type="InterPro" id="IPR000944">
    <property type="entry name" value="Tscrpt_reg_Rrf2"/>
</dbReference>
<evidence type="ECO:0000313" key="3">
    <source>
        <dbReference type="Proteomes" id="UP000254956"/>
    </source>
</evidence>
<name>A0A380BW19_9STAP</name>
<keyword evidence="4" id="KW-1185">Reference proteome</keyword>
<evidence type="ECO:0000313" key="4">
    <source>
        <dbReference type="Proteomes" id="UP000321598"/>
    </source>
</evidence>
<dbReference type="GO" id="GO:0005829">
    <property type="term" value="C:cytosol"/>
    <property type="evidence" value="ECO:0007669"/>
    <property type="project" value="TreeGrafter"/>
</dbReference>
<dbReference type="RefSeq" id="WP_103388298.1">
    <property type="nucleotide sequence ID" value="NZ_BKAV01000015.1"/>
</dbReference>
<proteinExistence type="predicted"/>